<dbReference type="EMBL" id="JAINUF010000001">
    <property type="protein sequence ID" value="KAJ8381076.1"/>
    <property type="molecule type" value="Genomic_DNA"/>
</dbReference>
<comment type="caution">
    <text evidence="1">The sequence shown here is derived from an EMBL/GenBank/DDBJ whole genome shotgun (WGS) entry which is preliminary data.</text>
</comment>
<evidence type="ECO:0000313" key="2">
    <source>
        <dbReference type="Proteomes" id="UP001152622"/>
    </source>
</evidence>
<name>A0A9Q1GBC8_SYNKA</name>
<dbReference type="AlphaFoldDB" id="A0A9Q1GBC8"/>
<organism evidence="1 2">
    <name type="scientific">Synaphobranchus kaupii</name>
    <name type="common">Kaup's arrowtooth eel</name>
    <dbReference type="NCBI Taxonomy" id="118154"/>
    <lineage>
        <taxon>Eukaryota</taxon>
        <taxon>Metazoa</taxon>
        <taxon>Chordata</taxon>
        <taxon>Craniata</taxon>
        <taxon>Vertebrata</taxon>
        <taxon>Euteleostomi</taxon>
        <taxon>Actinopterygii</taxon>
        <taxon>Neopterygii</taxon>
        <taxon>Teleostei</taxon>
        <taxon>Anguilliformes</taxon>
        <taxon>Synaphobranchidae</taxon>
        <taxon>Synaphobranchus</taxon>
    </lineage>
</organism>
<keyword evidence="2" id="KW-1185">Reference proteome</keyword>
<sequence length="94" mass="10923">MQFWKQLKLPAMFGHACHRELVFTHRCPLQDLGRMKSWLLWALLAALQVRVSLCQDGFQPPVPQGVRVEPDFWLTGAVYHMGKGPHFSHTDLRR</sequence>
<evidence type="ECO:0000313" key="1">
    <source>
        <dbReference type="EMBL" id="KAJ8381076.1"/>
    </source>
</evidence>
<reference evidence="1" key="1">
    <citation type="journal article" date="2023" name="Science">
        <title>Genome structures resolve the early diversification of teleost fishes.</title>
        <authorList>
            <person name="Parey E."/>
            <person name="Louis A."/>
            <person name="Montfort J."/>
            <person name="Bouchez O."/>
            <person name="Roques C."/>
            <person name="Iampietro C."/>
            <person name="Lluch J."/>
            <person name="Castinel A."/>
            <person name="Donnadieu C."/>
            <person name="Desvignes T."/>
            <person name="Floi Bucao C."/>
            <person name="Jouanno E."/>
            <person name="Wen M."/>
            <person name="Mejri S."/>
            <person name="Dirks R."/>
            <person name="Jansen H."/>
            <person name="Henkel C."/>
            <person name="Chen W.J."/>
            <person name="Zahm M."/>
            <person name="Cabau C."/>
            <person name="Klopp C."/>
            <person name="Thompson A.W."/>
            <person name="Robinson-Rechavi M."/>
            <person name="Braasch I."/>
            <person name="Lecointre G."/>
            <person name="Bobe J."/>
            <person name="Postlethwait J.H."/>
            <person name="Berthelot C."/>
            <person name="Roest Crollius H."/>
            <person name="Guiguen Y."/>
        </authorList>
    </citation>
    <scope>NUCLEOTIDE SEQUENCE</scope>
    <source>
        <strain evidence="1">WJC10195</strain>
    </source>
</reference>
<dbReference type="Proteomes" id="UP001152622">
    <property type="component" value="Chromosome 1"/>
</dbReference>
<protein>
    <submittedName>
        <fullName evidence="1">Uncharacterized protein</fullName>
    </submittedName>
</protein>
<accession>A0A9Q1GBC8</accession>
<gene>
    <name evidence="1" type="ORF">SKAU_G00018540</name>
</gene>
<proteinExistence type="predicted"/>